<name>A0ABY1LNS0_9MICO</name>
<dbReference type="GO" id="GO:0032259">
    <property type="term" value="P:methylation"/>
    <property type="evidence" value="ECO:0007669"/>
    <property type="project" value="UniProtKB-KW"/>
</dbReference>
<keyword evidence="3" id="KW-0808">Transferase</keyword>
<dbReference type="InterPro" id="IPR004556">
    <property type="entry name" value="HemK-like"/>
</dbReference>
<dbReference type="CDD" id="cd02440">
    <property type="entry name" value="AdoMet_MTases"/>
    <property type="match status" value="1"/>
</dbReference>
<dbReference type="EC" id="2.1.1.297" evidence="1"/>
<organism evidence="7 8">
    <name type="scientific">Plantibacter cousiniae</name>
    <name type="common">nom. nud.</name>
    <dbReference type="NCBI Taxonomy" id="199709"/>
    <lineage>
        <taxon>Bacteria</taxon>
        <taxon>Bacillati</taxon>
        <taxon>Actinomycetota</taxon>
        <taxon>Actinomycetes</taxon>
        <taxon>Micrococcales</taxon>
        <taxon>Microbacteriaceae</taxon>
        <taxon>Plantibacter</taxon>
    </lineage>
</organism>
<dbReference type="Pfam" id="PF05175">
    <property type="entry name" value="MTS"/>
    <property type="match status" value="1"/>
</dbReference>
<dbReference type="InterPro" id="IPR022446">
    <property type="entry name" value="MeTrfrase_put"/>
</dbReference>
<accession>A0ABY1LNS0</accession>
<keyword evidence="4" id="KW-0949">S-adenosyl-L-methionine</keyword>
<dbReference type="NCBIfam" id="TIGR03704">
    <property type="entry name" value="PrmC_rel_meth"/>
    <property type="match status" value="1"/>
</dbReference>
<sequence length="258" mass="27181">MNATAESVVLRLRAAGCVFAEDEAALLLAESDDPDRLERMVAARVAGRPLEHVLGWVAFRGRRVVVEDGVFVPRRRTELLVDAALPRLRNGSVVVELCCGAAAVGSALLTEAPGPIDVWASDIDLAAVECARRNLEPLGGHALPGDLFDGLPRSLAGRVDLLLANAPYVPTASMATMPPEAREHEAVIALDGGADGLDVQRRIIAQAPDWLAPTGSLLIETSERQAPETAALMRAAGLTASIVRHDELDGTVAVGVMP</sequence>
<dbReference type="Proteomes" id="UP000190827">
    <property type="component" value="Unassembled WGS sequence"/>
</dbReference>
<proteinExistence type="predicted"/>
<evidence type="ECO:0000256" key="4">
    <source>
        <dbReference type="ARBA" id="ARBA00022691"/>
    </source>
</evidence>
<dbReference type="InterPro" id="IPR007848">
    <property type="entry name" value="Small_mtfrase_dom"/>
</dbReference>
<gene>
    <name evidence="7" type="ORF">SAMN06295973_2917</name>
</gene>
<dbReference type="GO" id="GO:0008168">
    <property type="term" value="F:methyltransferase activity"/>
    <property type="evidence" value="ECO:0007669"/>
    <property type="project" value="UniProtKB-KW"/>
</dbReference>
<evidence type="ECO:0000259" key="6">
    <source>
        <dbReference type="Pfam" id="PF05175"/>
    </source>
</evidence>
<dbReference type="InterPro" id="IPR029063">
    <property type="entry name" value="SAM-dependent_MTases_sf"/>
</dbReference>
<comment type="catalytic activity">
    <reaction evidence="5">
        <text>L-glutaminyl-[peptide chain release factor] + S-adenosyl-L-methionine = N(5)-methyl-L-glutaminyl-[peptide chain release factor] + S-adenosyl-L-homocysteine + H(+)</text>
        <dbReference type="Rhea" id="RHEA:42896"/>
        <dbReference type="Rhea" id="RHEA-COMP:10271"/>
        <dbReference type="Rhea" id="RHEA-COMP:10272"/>
        <dbReference type="ChEBI" id="CHEBI:15378"/>
        <dbReference type="ChEBI" id="CHEBI:30011"/>
        <dbReference type="ChEBI" id="CHEBI:57856"/>
        <dbReference type="ChEBI" id="CHEBI:59789"/>
        <dbReference type="ChEBI" id="CHEBI:61891"/>
        <dbReference type="EC" id="2.1.1.297"/>
    </reaction>
</comment>
<evidence type="ECO:0000256" key="3">
    <source>
        <dbReference type="ARBA" id="ARBA00022679"/>
    </source>
</evidence>
<dbReference type="InterPro" id="IPR050320">
    <property type="entry name" value="N5-glutamine_MTase"/>
</dbReference>
<comment type="caution">
    <text evidence="7">The sequence shown here is derived from an EMBL/GenBank/DDBJ whole genome shotgun (WGS) entry which is preliminary data.</text>
</comment>
<dbReference type="Gene3D" id="3.40.50.150">
    <property type="entry name" value="Vaccinia Virus protein VP39"/>
    <property type="match status" value="1"/>
</dbReference>
<evidence type="ECO:0000256" key="5">
    <source>
        <dbReference type="ARBA" id="ARBA00048391"/>
    </source>
</evidence>
<dbReference type="NCBIfam" id="TIGR00536">
    <property type="entry name" value="hemK_fam"/>
    <property type="match status" value="1"/>
</dbReference>
<dbReference type="EMBL" id="FUZO01000002">
    <property type="protein sequence ID" value="SKC69277.1"/>
    <property type="molecule type" value="Genomic_DNA"/>
</dbReference>
<evidence type="ECO:0000256" key="2">
    <source>
        <dbReference type="ARBA" id="ARBA00022603"/>
    </source>
</evidence>
<keyword evidence="2 7" id="KW-0489">Methyltransferase</keyword>
<feature type="domain" description="Methyltransferase small" evidence="6">
    <location>
        <begin position="77"/>
        <end position="169"/>
    </location>
</feature>
<evidence type="ECO:0000256" key="1">
    <source>
        <dbReference type="ARBA" id="ARBA00012771"/>
    </source>
</evidence>
<protein>
    <recommendedName>
        <fullName evidence="1">peptide chain release factor N(5)-glutamine methyltransferase</fullName>
        <ecNumber evidence="1">2.1.1.297</ecNumber>
    </recommendedName>
</protein>
<dbReference type="PANTHER" id="PTHR18895">
    <property type="entry name" value="HEMK METHYLTRANSFERASE"/>
    <property type="match status" value="1"/>
</dbReference>
<dbReference type="SUPFAM" id="SSF53335">
    <property type="entry name" value="S-adenosyl-L-methionine-dependent methyltransferases"/>
    <property type="match status" value="1"/>
</dbReference>
<dbReference type="RefSeq" id="WP_079706642.1">
    <property type="nucleotide sequence ID" value="NZ_FUZO01000002.1"/>
</dbReference>
<keyword evidence="8" id="KW-1185">Reference proteome</keyword>
<evidence type="ECO:0000313" key="7">
    <source>
        <dbReference type="EMBL" id="SKC69277.1"/>
    </source>
</evidence>
<dbReference type="PANTHER" id="PTHR18895:SF74">
    <property type="entry name" value="MTRF1L RELEASE FACTOR GLUTAMINE METHYLTRANSFERASE"/>
    <property type="match status" value="1"/>
</dbReference>
<reference evidence="7 8" key="1">
    <citation type="submission" date="2017-02" db="EMBL/GenBank/DDBJ databases">
        <authorList>
            <person name="Varghese N."/>
            <person name="Submissions S."/>
        </authorList>
    </citation>
    <scope>NUCLEOTIDE SEQUENCE [LARGE SCALE GENOMIC DNA]</scope>
    <source>
        <strain evidence="7 8">VKM Ac-1787</strain>
    </source>
</reference>
<evidence type="ECO:0000313" key="8">
    <source>
        <dbReference type="Proteomes" id="UP000190827"/>
    </source>
</evidence>